<dbReference type="GO" id="GO:0004497">
    <property type="term" value="F:monooxygenase activity"/>
    <property type="evidence" value="ECO:0007669"/>
    <property type="project" value="UniProtKB-KW"/>
</dbReference>
<dbReference type="InterPro" id="IPR001128">
    <property type="entry name" value="Cyt_P450"/>
</dbReference>
<dbReference type="PANTHER" id="PTHR46300">
    <property type="entry name" value="P450, PUTATIVE (EUROFUNG)-RELATED-RELATED"/>
    <property type="match status" value="1"/>
</dbReference>
<keyword evidence="2 8" id="KW-0349">Heme</keyword>
<keyword evidence="6 9" id="KW-0503">Monooxygenase</keyword>
<evidence type="ECO:0000256" key="10">
    <source>
        <dbReference type="SAM" id="Phobius"/>
    </source>
</evidence>
<dbReference type="PROSITE" id="PS00086">
    <property type="entry name" value="CYTOCHROME_P450"/>
    <property type="match status" value="1"/>
</dbReference>
<keyword evidence="10" id="KW-0812">Transmembrane</keyword>
<evidence type="ECO:0000256" key="8">
    <source>
        <dbReference type="PIRSR" id="PIRSR602401-1"/>
    </source>
</evidence>
<dbReference type="EMBL" id="JAPDRN010000003">
    <property type="protein sequence ID" value="KAJ9646091.1"/>
    <property type="molecule type" value="Genomic_DNA"/>
</dbReference>
<dbReference type="InterPro" id="IPR050364">
    <property type="entry name" value="Cytochrome_P450_fung"/>
</dbReference>
<evidence type="ECO:0008006" key="13">
    <source>
        <dbReference type="Google" id="ProtNLM"/>
    </source>
</evidence>
<dbReference type="GO" id="GO:0005506">
    <property type="term" value="F:iron ion binding"/>
    <property type="evidence" value="ECO:0007669"/>
    <property type="project" value="InterPro"/>
</dbReference>
<dbReference type="GO" id="GO:0020037">
    <property type="term" value="F:heme binding"/>
    <property type="evidence" value="ECO:0007669"/>
    <property type="project" value="InterPro"/>
</dbReference>
<dbReference type="InterPro" id="IPR036396">
    <property type="entry name" value="Cyt_P450_sf"/>
</dbReference>
<dbReference type="Proteomes" id="UP001172681">
    <property type="component" value="Unassembled WGS sequence"/>
</dbReference>
<proteinExistence type="inferred from homology"/>
<keyword evidence="12" id="KW-1185">Reference proteome</keyword>
<evidence type="ECO:0000256" key="3">
    <source>
        <dbReference type="ARBA" id="ARBA00022723"/>
    </source>
</evidence>
<evidence type="ECO:0000313" key="12">
    <source>
        <dbReference type="Proteomes" id="UP001172681"/>
    </source>
</evidence>
<feature type="binding site" description="axial binding residue" evidence="8">
    <location>
        <position position="444"/>
    </location>
    <ligand>
        <name>heme</name>
        <dbReference type="ChEBI" id="CHEBI:30413"/>
    </ligand>
    <ligandPart>
        <name>Fe</name>
        <dbReference type="ChEBI" id="CHEBI:18248"/>
    </ligandPart>
</feature>
<keyword evidence="10" id="KW-0472">Membrane</keyword>
<comment type="pathway">
    <text evidence="7">Aromatic compound metabolism; phenylacetate degradation.</text>
</comment>
<dbReference type="InterPro" id="IPR017972">
    <property type="entry name" value="Cyt_P450_CS"/>
</dbReference>
<gene>
    <name evidence="11" type="ORF">H2204_000753</name>
</gene>
<dbReference type="FunFam" id="1.10.630.10:FF:000072">
    <property type="entry name" value="3-hydroxyphenylacetate 6 hydroxylase"/>
    <property type="match status" value="1"/>
</dbReference>
<accession>A0AA38YE31</accession>
<keyword evidence="10" id="KW-1133">Transmembrane helix</keyword>
<keyword evidence="4 9" id="KW-0560">Oxidoreductase</keyword>
<dbReference type="Pfam" id="PF00067">
    <property type="entry name" value="p450"/>
    <property type="match status" value="1"/>
</dbReference>
<dbReference type="Gene3D" id="1.10.630.10">
    <property type="entry name" value="Cytochrome P450"/>
    <property type="match status" value="1"/>
</dbReference>
<reference evidence="11" key="1">
    <citation type="submission" date="2022-10" db="EMBL/GenBank/DDBJ databases">
        <title>Culturing micro-colonial fungi from biological soil crusts in the Mojave desert and describing Neophaeococcomyces mojavensis, and introducing the new genera and species Taxawa tesnikishii.</title>
        <authorList>
            <person name="Kurbessoian T."/>
            <person name="Stajich J.E."/>
        </authorList>
    </citation>
    <scope>NUCLEOTIDE SEQUENCE</scope>
    <source>
        <strain evidence="11">TK_35</strain>
    </source>
</reference>
<comment type="similarity">
    <text evidence="1 9">Belongs to the cytochrome P450 family.</text>
</comment>
<comment type="caution">
    <text evidence="11">The sequence shown here is derived from an EMBL/GenBank/DDBJ whole genome shotgun (WGS) entry which is preliminary data.</text>
</comment>
<dbReference type="PRINTS" id="PR00385">
    <property type="entry name" value="P450"/>
</dbReference>
<evidence type="ECO:0000256" key="5">
    <source>
        <dbReference type="ARBA" id="ARBA00023004"/>
    </source>
</evidence>
<evidence type="ECO:0000256" key="6">
    <source>
        <dbReference type="ARBA" id="ARBA00023033"/>
    </source>
</evidence>
<dbReference type="PANTHER" id="PTHR46300:SF9">
    <property type="entry name" value="P450, PUTATIVE-RELATED"/>
    <property type="match status" value="1"/>
</dbReference>
<keyword evidence="5 8" id="KW-0408">Iron</keyword>
<dbReference type="AlphaFoldDB" id="A0AA38YE31"/>
<name>A0AA38YE31_9EURO</name>
<dbReference type="PRINTS" id="PR00463">
    <property type="entry name" value="EP450I"/>
</dbReference>
<evidence type="ECO:0000256" key="4">
    <source>
        <dbReference type="ARBA" id="ARBA00023002"/>
    </source>
</evidence>
<sequence length="516" mass="58328">MPVADIVKFTEDRWIFISLAILALSVVAFSTYELVRWWARVPGFCGPPGKPIVGNLWQIRRHDAPEQYRQWSKKYGPVYQIQLGNIPVLVVNSAAAAKAIFNQHSHATSSRPEFYTFHKIISDTAGTTLGTSPWSESLKRRRKAVATAVNRPAVASYVPHLDRETRVFLSEALHVGHSGKTGIDPMPLFLRMNMSIGLTLHWGARMESQNELFREIVKVEDTISNFRSTTGNLQDYIPLLRLNPWNTQSAQAKDMKTRRDKYMQFLDGDLDERIAKGIHKSCIRANVLVDEEAKLNNLELSSLNLTLLAAGLDTMNSAVAWGIGILAERQDIQKKALAAIRETYPANNPLCDASDDQSCSYLVAVIKEILRYYSVTRLSLPRCTIQDFVYDNKVIPKGTVIFLNVWACNMDPDLWEDPEVFRPERWLERPDAPIFTFGTGGRMCIGMQLAYRELYILFLRVLNSFNIVPDGFIETRPIEGVANPASLTTQPKGYLVRFVPHDLPVLEDSLKQKTDA</sequence>
<evidence type="ECO:0000256" key="1">
    <source>
        <dbReference type="ARBA" id="ARBA00010617"/>
    </source>
</evidence>
<evidence type="ECO:0000256" key="7">
    <source>
        <dbReference type="ARBA" id="ARBA00060591"/>
    </source>
</evidence>
<feature type="transmembrane region" description="Helical" evidence="10">
    <location>
        <begin position="14"/>
        <end position="35"/>
    </location>
</feature>
<keyword evidence="3 8" id="KW-0479">Metal-binding</keyword>
<dbReference type="InterPro" id="IPR002401">
    <property type="entry name" value="Cyt_P450_E_grp-I"/>
</dbReference>
<evidence type="ECO:0000313" key="11">
    <source>
        <dbReference type="EMBL" id="KAJ9646091.1"/>
    </source>
</evidence>
<protein>
    <recommendedName>
        <fullName evidence="13">Cytochrome P450</fullName>
    </recommendedName>
</protein>
<organism evidence="11 12">
    <name type="scientific">Knufia peltigerae</name>
    <dbReference type="NCBI Taxonomy" id="1002370"/>
    <lineage>
        <taxon>Eukaryota</taxon>
        <taxon>Fungi</taxon>
        <taxon>Dikarya</taxon>
        <taxon>Ascomycota</taxon>
        <taxon>Pezizomycotina</taxon>
        <taxon>Eurotiomycetes</taxon>
        <taxon>Chaetothyriomycetidae</taxon>
        <taxon>Chaetothyriales</taxon>
        <taxon>Trichomeriaceae</taxon>
        <taxon>Knufia</taxon>
    </lineage>
</organism>
<dbReference type="GO" id="GO:0016705">
    <property type="term" value="F:oxidoreductase activity, acting on paired donors, with incorporation or reduction of molecular oxygen"/>
    <property type="evidence" value="ECO:0007669"/>
    <property type="project" value="InterPro"/>
</dbReference>
<dbReference type="SUPFAM" id="SSF48264">
    <property type="entry name" value="Cytochrome P450"/>
    <property type="match status" value="1"/>
</dbReference>
<comment type="cofactor">
    <cofactor evidence="8">
        <name>heme</name>
        <dbReference type="ChEBI" id="CHEBI:30413"/>
    </cofactor>
</comment>
<evidence type="ECO:0000256" key="9">
    <source>
        <dbReference type="RuleBase" id="RU000461"/>
    </source>
</evidence>
<evidence type="ECO:0000256" key="2">
    <source>
        <dbReference type="ARBA" id="ARBA00022617"/>
    </source>
</evidence>